<reference evidence="7" key="1">
    <citation type="submission" date="2021-01" db="EMBL/GenBank/DDBJ databases">
        <authorList>
            <consortium name="Genoscope - CEA"/>
            <person name="William W."/>
        </authorList>
    </citation>
    <scope>NUCLEOTIDE SEQUENCE</scope>
</reference>
<keyword evidence="5" id="KW-0175">Coiled coil</keyword>
<keyword evidence="4" id="KW-0067">ATP-binding</keyword>
<dbReference type="PANTHER" id="PTHR43289:SF6">
    <property type="entry name" value="SERINE_THREONINE-PROTEIN KINASE NEKL-3"/>
    <property type="match status" value="1"/>
</dbReference>
<evidence type="ECO:0000256" key="4">
    <source>
        <dbReference type="ARBA" id="ARBA00022840"/>
    </source>
</evidence>
<evidence type="ECO:0000256" key="3">
    <source>
        <dbReference type="ARBA" id="ARBA00022777"/>
    </source>
</evidence>
<keyword evidence="3" id="KW-0418">Kinase</keyword>
<dbReference type="EMBL" id="CAJJDP010000068">
    <property type="protein sequence ID" value="CAD8177541.1"/>
    <property type="molecule type" value="Genomic_DNA"/>
</dbReference>
<evidence type="ECO:0000256" key="2">
    <source>
        <dbReference type="ARBA" id="ARBA00022741"/>
    </source>
</evidence>
<comment type="caution">
    <text evidence="7">The sequence shown here is derived from an EMBL/GenBank/DDBJ whole genome shotgun (WGS) entry which is preliminary data.</text>
</comment>
<evidence type="ECO:0000259" key="6">
    <source>
        <dbReference type="PROSITE" id="PS50011"/>
    </source>
</evidence>
<dbReference type="OrthoDB" id="312978at2759"/>
<dbReference type="AlphaFoldDB" id="A0A8S1VLK8"/>
<keyword evidence="2" id="KW-0547">Nucleotide-binding</keyword>
<dbReference type="Proteomes" id="UP000683925">
    <property type="component" value="Unassembled WGS sequence"/>
</dbReference>
<organism evidence="7 8">
    <name type="scientific">Paramecium octaurelia</name>
    <dbReference type="NCBI Taxonomy" id="43137"/>
    <lineage>
        <taxon>Eukaryota</taxon>
        <taxon>Sar</taxon>
        <taxon>Alveolata</taxon>
        <taxon>Ciliophora</taxon>
        <taxon>Intramacronucleata</taxon>
        <taxon>Oligohymenophorea</taxon>
        <taxon>Peniculida</taxon>
        <taxon>Parameciidae</taxon>
        <taxon>Paramecium</taxon>
    </lineage>
</organism>
<evidence type="ECO:0000256" key="1">
    <source>
        <dbReference type="ARBA" id="ARBA00022679"/>
    </source>
</evidence>
<gene>
    <name evidence="7" type="ORF">POCTA_138.1.T0690082</name>
</gene>
<evidence type="ECO:0000313" key="8">
    <source>
        <dbReference type="Proteomes" id="UP000683925"/>
    </source>
</evidence>
<evidence type="ECO:0000313" key="7">
    <source>
        <dbReference type="EMBL" id="CAD8177541.1"/>
    </source>
</evidence>
<dbReference type="InterPro" id="IPR000719">
    <property type="entry name" value="Prot_kinase_dom"/>
</dbReference>
<keyword evidence="8" id="KW-1185">Reference proteome</keyword>
<feature type="domain" description="Protein kinase" evidence="6">
    <location>
        <begin position="23"/>
        <end position="290"/>
    </location>
</feature>
<accession>A0A8S1VLK8</accession>
<feature type="coiled-coil region" evidence="5">
    <location>
        <begin position="347"/>
        <end position="474"/>
    </location>
</feature>
<protein>
    <recommendedName>
        <fullName evidence="6">Protein kinase domain-containing protein</fullName>
    </recommendedName>
</protein>
<dbReference type="PANTHER" id="PTHR43289">
    <property type="entry name" value="MITOGEN-ACTIVATED PROTEIN KINASE KINASE KINASE 20-RELATED"/>
    <property type="match status" value="1"/>
</dbReference>
<dbReference type="GO" id="GO:0004674">
    <property type="term" value="F:protein serine/threonine kinase activity"/>
    <property type="evidence" value="ECO:0007669"/>
    <property type="project" value="TreeGrafter"/>
</dbReference>
<keyword evidence="1" id="KW-0808">Transferase</keyword>
<sequence length="684" mass="81131">MKYNLLVNCQIEAKTIDYRNRAFQLKQLLGSGSEGAAYLATAYNWGNNPQQVVIKLQKNMKPNERDFLTKLIQYQTQFENGNNQQYLPSHLITIYEYFEWRENHCIIMEVGKESLYDYINLNKNVSMEQRVKICYQICQPIYFLHSYKLIHRDIKPESYIKVGEIFKLIDFGLIRSSTSDYKTQQVGSAIFQAPEILENSSSYTEKVDIWSLACVFYEILSTQPLFDGSSIQQVIASIKNHKSQPHIKNNKIKNLQISSEIKEILIKMLEYQENARPSIEWVYQQLQQSIKNKQISEFDFNSIKSEKIQNLEKLQSSQIPFDQGQSAITECNAVFEKLIMKGQKQFINILNNQNKEYQSNIDKLKINYQNEMIKQLEELRKQSTNEKNKLEQDQQQLKSEFQQFQQKSKQEEAKYQKEINQLKNELKEFDQQLNQANLYLEKHKQENKNIQYELKELQIKNQNYEIIIQELQVKLKETRNPLYQSKSLMEYIQNLQNVQMIQIQEQGFSEKTENKSRDCLNLSQNVNLIDYERQTNLESNQKNIIQANSNQELTIELQESNEKNVKIENINKDLTKQLQESQQQFKEFKQISIKENERLKSELENLQKKTQEQNVRQSKEIDQLNKRIKEVQETLQNQLNQANKPLNQVKGLIVYFKEKENLSKFSEQNNDLFMELLESINQQC</sequence>
<evidence type="ECO:0000256" key="5">
    <source>
        <dbReference type="SAM" id="Coils"/>
    </source>
</evidence>
<feature type="coiled-coil region" evidence="5">
    <location>
        <begin position="550"/>
        <end position="641"/>
    </location>
</feature>
<dbReference type="OMA" id="SANYHNI"/>
<dbReference type="PROSITE" id="PS50011">
    <property type="entry name" value="PROTEIN_KINASE_DOM"/>
    <property type="match status" value="1"/>
</dbReference>
<dbReference type="Pfam" id="PF00069">
    <property type="entry name" value="Pkinase"/>
    <property type="match status" value="1"/>
</dbReference>
<proteinExistence type="predicted"/>
<name>A0A8S1VLK8_PAROT</name>
<dbReference type="GO" id="GO:0005524">
    <property type="term" value="F:ATP binding"/>
    <property type="evidence" value="ECO:0007669"/>
    <property type="project" value="UniProtKB-KW"/>
</dbReference>